<comment type="caution">
    <text evidence="2">The sequence shown here is derived from an EMBL/GenBank/DDBJ whole genome shotgun (WGS) entry which is preliminary data.</text>
</comment>
<sequence length="348" mass="39372">MLYIVSVRRQQRGGFHSLFRFGIMAVLCLLILSGCDFNPSQLLVPAASTVTPTAKSVTHTTSSQDASQLQEAYQQARHDLARKFAGPNGWTWSTNLPGHRLVLFYGNPLSSEMGPIGRYSDDELIAKLNEQAQVYADLDPMHPVVPGIDYVTPVVQPSPMADNTWTYRMPDESISHYIDVANSHHALFFFDMQVGHSSVQHEVEHVWQYLRQPGVELSLDPEFDMPPGAIPDQVFGHMNAAEINWTIDKLSQLVSSEHLPPKILIVHQFLRQMLPDWQNIRTKPGVQLVTCVDGFGPPNEKIDDYRVFDKEQLIQYPGMKLFYKLDNPLMTPQQTLALDPSPLMVMYQ</sequence>
<keyword evidence="3" id="KW-1185">Reference proteome</keyword>
<dbReference type="RefSeq" id="WP_201361062.1">
    <property type="nucleotide sequence ID" value="NZ_BNJJ01000003.1"/>
</dbReference>
<reference evidence="2 3" key="1">
    <citation type="journal article" date="2021" name="Int. J. Syst. Evol. Microbiol.">
        <title>Reticulibacter mediterranei gen. nov., sp. nov., within the new family Reticulibacteraceae fam. nov., and Ktedonospora formicarum gen. nov., sp. nov., Ktedonobacter robiniae sp. nov., Dictyobacter formicarum sp. nov. and Dictyobacter arantiisoli sp. nov., belonging to the class Ktedonobacteria.</title>
        <authorList>
            <person name="Yabe S."/>
            <person name="Zheng Y."/>
            <person name="Wang C.M."/>
            <person name="Sakai Y."/>
            <person name="Abe K."/>
            <person name="Yokota A."/>
            <person name="Donadio S."/>
            <person name="Cavaletti L."/>
            <person name="Monciardini P."/>
        </authorList>
    </citation>
    <scope>NUCLEOTIDE SEQUENCE [LARGE SCALE GENOMIC DNA]</scope>
    <source>
        <strain evidence="2 3">SOSP1-9</strain>
    </source>
</reference>
<feature type="transmembrane region" description="Helical" evidence="1">
    <location>
        <begin position="18"/>
        <end position="34"/>
    </location>
</feature>
<evidence type="ECO:0000256" key="1">
    <source>
        <dbReference type="SAM" id="Phobius"/>
    </source>
</evidence>
<gene>
    <name evidence="2" type="ORF">KSZ_14000</name>
</gene>
<dbReference type="Proteomes" id="UP000635565">
    <property type="component" value="Unassembled WGS sequence"/>
</dbReference>
<name>A0ABQ3VCA5_9CHLR</name>
<evidence type="ECO:0008006" key="4">
    <source>
        <dbReference type="Google" id="ProtNLM"/>
    </source>
</evidence>
<evidence type="ECO:0000313" key="2">
    <source>
        <dbReference type="EMBL" id="GHO83394.1"/>
    </source>
</evidence>
<proteinExistence type="predicted"/>
<accession>A0ABQ3VCA5</accession>
<protein>
    <recommendedName>
        <fullName evidence="4">Lipoprotein</fullName>
    </recommendedName>
</protein>
<organism evidence="2 3">
    <name type="scientific">Dictyobacter formicarum</name>
    <dbReference type="NCBI Taxonomy" id="2778368"/>
    <lineage>
        <taxon>Bacteria</taxon>
        <taxon>Bacillati</taxon>
        <taxon>Chloroflexota</taxon>
        <taxon>Ktedonobacteria</taxon>
        <taxon>Ktedonobacterales</taxon>
        <taxon>Dictyobacteraceae</taxon>
        <taxon>Dictyobacter</taxon>
    </lineage>
</organism>
<keyword evidence="1" id="KW-1133">Transmembrane helix</keyword>
<keyword evidence="1" id="KW-0812">Transmembrane</keyword>
<keyword evidence="1" id="KW-0472">Membrane</keyword>
<evidence type="ECO:0000313" key="3">
    <source>
        <dbReference type="Proteomes" id="UP000635565"/>
    </source>
</evidence>
<dbReference type="EMBL" id="BNJJ01000003">
    <property type="protein sequence ID" value="GHO83394.1"/>
    <property type="molecule type" value="Genomic_DNA"/>
</dbReference>